<keyword evidence="4" id="KW-1185">Reference proteome</keyword>
<dbReference type="InterPro" id="IPR021979">
    <property type="entry name" value="DUF3584"/>
</dbReference>
<dbReference type="Proteomes" id="UP000824366">
    <property type="component" value="Chromosome"/>
</dbReference>
<reference evidence="3 4" key="1">
    <citation type="journal article" date="2021" name="Microbiol. Spectr.">
        <title>A Single Bacterium Capable of Oxidation and Reduction of Iron at Circumneutral pH.</title>
        <authorList>
            <person name="Kato S."/>
            <person name="Ohkuma M."/>
        </authorList>
    </citation>
    <scope>NUCLEOTIDE SEQUENCE [LARGE SCALE GENOMIC DNA]</scope>
    <source>
        <strain evidence="3 4">MIZ03</strain>
    </source>
</reference>
<evidence type="ECO:0000256" key="2">
    <source>
        <dbReference type="SAM" id="MobiDB-lite"/>
    </source>
</evidence>
<sequence length="1237" mass="136572">MGDKTRKYQLCRMLLVNAGTNKHVASARITAIDPRGGAAVLGDNGVGKTTTLRILPLFFGHLPSQIVAAGHGNEAMVRFILPTDASAIVFEYQRGSGSDDDLRLAVIRRRADDPDVPFYRLYRSGFRKEIFVSDGRFLSDDEAQVKATELGIQTTSKLTTAEYRSVILRTTASSKDKDKLRRYALEWSFGPKQLDNLDRVVAAMVKKHINFADIIQVAVGLVQHDLGLGAERAKLTFKQGRGPIERWLSNRDACVAAFKLAPTFAELESDLRDHRNTEARFRACRADVVSLTQARRQEASAIQNKLESMAASRETVLEEERGKRATLKDAAHSAEQIAASSRAAFTEASEEAKRFEDEKAAHWEQKIQELPTIRTQVTALAGQISAAEAVQGAATTEYERLASEAKTKASDLCLTQEGGKEPHRLRHTNTLSDIAKAEEDALEACNGVFEARRLEIDEALGPLQESLGTWDNRRANPTASDDALQAVQNANERQAKHGASLLQAQEAAAKAKEDAQATQHAFAQQELEIRKARSDVVSAQSEREQAQQRLSPPDGTLLAALRSNLSDDWRRNLAKLINPELLSRDDLEPTFVEDASETAYGWQFHVGLINAPDWTDDSTARQTLDLAMEKEAKAQAHLNTQVQLLERCGQLRDETSTAFNSAEAQFNVLRQQTADVTNQLDAANQRVTNEKRLFAEQAGAEASKIRSSIGELKRQRDSLQADQKADRQKVRTAHQLQRDAAKALCDGAIQAIDAHIKSIKSDLQRTLTSLKEQMNAHLSSAGVDVDHLEQLRGRLSSLKTDAQALEDRQALVASWNRWLQAGGPTRLETLRSASAKAATDVGIAAGKLTAFNQAAELLENQYKADIKKLEDRHADVERDLKILVDLDGEFGDYLAVGMATVSPNASAKELRTAVHSVQHELRTLEETINRRSSTLRQALTAKNSAVKDFVEASIGTDVDAAVTSDLIGRASALSICFKQIGPQVANDVNLTLKTLLANIGAFHKAIKSFEKQVSDFNDRLKAGLSGVQCFERVKDLRLDIVTKFEDLGFYKKLSRMEDIVRQHANELGKDYTRDLPSDETARALGDFMSVLGSDGNVEVNLSQHITLKGSVVDNGRLKEFRRANELQEISSEGLTSLILITLMTALLNTIRGSEPVHVPWVTDEVGKFDPTNFKALMQRLKDNRIDVVTASPELGPAQQAMFAKRYMFEDRGRIREYRPLETVLNGSSSSPDAEVLP</sequence>
<accession>A0ABM7MKB7</accession>
<dbReference type="InterPro" id="IPR027417">
    <property type="entry name" value="P-loop_NTPase"/>
</dbReference>
<evidence type="ECO:0000256" key="1">
    <source>
        <dbReference type="SAM" id="Coils"/>
    </source>
</evidence>
<feature type="region of interest" description="Disordered" evidence="2">
    <location>
        <begin position="706"/>
        <end position="729"/>
    </location>
</feature>
<feature type="compositionally biased region" description="Basic and acidic residues" evidence="2">
    <location>
        <begin position="711"/>
        <end position="729"/>
    </location>
</feature>
<dbReference type="Pfam" id="PF12128">
    <property type="entry name" value="DUF3584"/>
    <property type="match status" value="1"/>
</dbReference>
<evidence type="ECO:0008006" key="5">
    <source>
        <dbReference type="Google" id="ProtNLM"/>
    </source>
</evidence>
<organism evidence="3 4">
    <name type="scientific">Rhodoferax lithotrophicus</name>
    <dbReference type="NCBI Taxonomy" id="2798804"/>
    <lineage>
        <taxon>Bacteria</taxon>
        <taxon>Pseudomonadati</taxon>
        <taxon>Pseudomonadota</taxon>
        <taxon>Betaproteobacteria</taxon>
        <taxon>Burkholderiales</taxon>
        <taxon>Comamonadaceae</taxon>
        <taxon>Rhodoferax</taxon>
    </lineage>
</organism>
<evidence type="ECO:0000313" key="3">
    <source>
        <dbReference type="EMBL" id="BCO26611.1"/>
    </source>
</evidence>
<keyword evidence="1" id="KW-0175">Coiled coil</keyword>
<feature type="coiled-coil region" evidence="1">
    <location>
        <begin position="501"/>
        <end position="549"/>
    </location>
</feature>
<dbReference type="SUPFAM" id="SSF52540">
    <property type="entry name" value="P-loop containing nucleoside triphosphate hydrolases"/>
    <property type="match status" value="1"/>
</dbReference>
<protein>
    <recommendedName>
        <fullName evidence="5">ATP-binding protein</fullName>
    </recommendedName>
</protein>
<dbReference type="RefSeq" id="WP_223910341.1">
    <property type="nucleotide sequence ID" value="NZ_AP024238.1"/>
</dbReference>
<gene>
    <name evidence="3" type="ORF">MIZ03_1494</name>
</gene>
<name>A0ABM7MKB7_9BURK</name>
<feature type="coiled-coil region" evidence="1">
    <location>
        <begin position="852"/>
        <end position="927"/>
    </location>
</feature>
<evidence type="ECO:0000313" key="4">
    <source>
        <dbReference type="Proteomes" id="UP000824366"/>
    </source>
</evidence>
<proteinExistence type="predicted"/>
<dbReference type="EMBL" id="AP024238">
    <property type="protein sequence ID" value="BCO26611.1"/>
    <property type="molecule type" value="Genomic_DNA"/>
</dbReference>